<name>A0ABR7XIC3_9BACT</name>
<dbReference type="GO" id="GO:0016301">
    <property type="term" value="F:kinase activity"/>
    <property type="evidence" value="ECO:0007669"/>
    <property type="project" value="UniProtKB-KW"/>
</dbReference>
<protein>
    <submittedName>
        <fullName evidence="3">Sensor histidine kinase</fullName>
    </submittedName>
</protein>
<feature type="transmembrane region" description="Helical" evidence="1">
    <location>
        <begin position="129"/>
        <end position="146"/>
    </location>
</feature>
<evidence type="ECO:0000313" key="4">
    <source>
        <dbReference type="Proteomes" id="UP000625551"/>
    </source>
</evidence>
<dbReference type="EMBL" id="JACXAJ010000006">
    <property type="protein sequence ID" value="MBD1398062.1"/>
    <property type="molecule type" value="Genomic_DNA"/>
</dbReference>
<comment type="caution">
    <text evidence="3">The sequence shown here is derived from an EMBL/GenBank/DDBJ whole genome shotgun (WGS) entry which is preliminary data.</text>
</comment>
<feature type="transmembrane region" description="Helical" evidence="1">
    <location>
        <begin position="12"/>
        <end position="29"/>
    </location>
</feature>
<dbReference type="Proteomes" id="UP000625551">
    <property type="component" value="Unassembled WGS sequence"/>
</dbReference>
<sequence length="344" mass="39556">MRASKLTIGNLYLSKYFLLFTFVFAYLQSIQQRIGATRAIDFYTFTPEAAVFGFLSACLIFFFLGLLIQKSRSKVHEFSFKSTTVIFLLALLLYLVITNLFGFLISLSFGTIERNFTQNLIIKSNLSNALNFCIYGGFYLAHYLFWRNKEDNQKMATYNQALAESKIAQLKSQLNPHFLFNNLNVLDQLIEEDSQTASDFLNDFADLYRYVLQTSDKKLVPVSEEVYFARRYFKLMAHKYGDAYQLDISNHESHEGLIPPLTLQLLLENAIEHNLGTEQSPVCIAININSKLTVANNTVERRQRKTTGGRALQNLQEQYALLSKESVEIRHTQNHFEVTLPLIP</sequence>
<feature type="transmembrane region" description="Helical" evidence="1">
    <location>
        <begin position="88"/>
        <end position="109"/>
    </location>
</feature>
<organism evidence="3 4">
    <name type="scientific">Pontibacter aquaedesilientis</name>
    <dbReference type="NCBI Taxonomy" id="2766980"/>
    <lineage>
        <taxon>Bacteria</taxon>
        <taxon>Pseudomonadati</taxon>
        <taxon>Bacteroidota</taxon>
        <taxon>Cytophagia</taxon>
        <taxon>Cytophagales</taxon>
        <taxon>Hymenobacteraceae</taxon>
        <taxon>Pontibacter</taxon>
    </lineage>
</organism>
<feature type="domain" description="Signal transduction histidine kinase internal region" evidence="2">
    <location>
        <begin position="166"/>
        <end position="243"/>
    </location>
</feature>
<keyword evidence="3" id="KW-0418">Kinase</keyword>
<evidence type="ECO:0000313" key="3">
    <source>
        <dbReference type="EMBL" id="MBD1398062.1"/>
    </source>
</evidence>
<accession>A0ABR7XIC3</accession>
<dbReference type="RefSeq" id="WP_191184213.1">
    <property type="nucleotide sequence ID" value="NZ_JACXAJ010000006.1"/>
</dbReference>
<feature type="transmembrane region" description="Helical" evidence="1">
    <location>
        <begin position="49"/>
        <end position="68"/>
    </location>
</feature>
<dbReference type="InterPro" id="IPR010559">
    <property type="entry name" value="Sig_transdc_His_kin_internal"/>
</dbReference>
<dbReference type="PANTHER" id="PTHR34220:SF7">
    <property type="entry name" value="SENSOR HISTIDINE KINASE YPDA"/>
    <property type="match status" value="1"/>
</dbReference>
<keyword evidence="3" id="KW-0808">Transferase</keyword>
<keyword evidence="1" id="KW-0812">Transmembrane</keyword>
<evidence type="ECO:0000259" key="2">
    <source>
        <dbReference type="Pfam" id="PF06580"/>
    </source>
</evidence>
<evidence type="ECO:0000256" key="1">
    <source>
        <dbReference type="SAM" id="Phobius"/>
    </source>
</evidence>
<keyword evidence="1" id="KW-1133">Transmembrane helix</keyword>
<dbReference type="Pfam" id="PF06580">
    <property type="entry name" value="His_kinase"/>
    <property type="match status" value="1"/>
</dbReference>
<dbReference type="InterPro" id="IPR050640">
    <property type="entry name" value="Bact_2-comp_sensor_kinase"/>
</dbReference>
<keyword evidence="4" id="KW-1185">Reference proteome</keyword>
<gene>
    <name evidence="3" type="ORF">H9Q13_12865</name>
</gene>
<keyword evidence="1" id="KW-0472">Membrane</keyword>
<reference evidence="3 4" key="1">
    <citation type="submission" date="2020-09" db="EMBL/GenBank/DDBJ databases">
        <title>Genome sequencing and assembly of Pontibacter sp.</title>
        <authorList>
            <person name="Chhetri G."/>
        </authorList>
    </citation>
    <scope>NUCLEOTIDE SEQUENCE [LARGE SCALE GENOMIC DNA]</scope>
    <source>
        <strain evidence="3 4">JH31</strain>
    </source>
</reference>
<dbReference type="PANTHER" id="PTHR34220">
    <property type="entry name" value="SENSOR HISTIDINE KINASE YPDA"/>
    <property type="match status" value="1"/>
</dbReference>
<proteinExistence type="predicted"/>